<keyword evidence="7 8" id="KW-0460">Magnesium</keyword>
<dbReference type="InterPro" id="IPR027417">
    <property type="entry name" value="P-loop_NTPase"/>
</dbReference>
<comment type="subcellular location">
    <subcellularLocation>
        <location evidence="8">Cytoplasm</location>
    </subcellularLocation>
</comment>
<comment type="catalytic activity">
    <reaction evidence="8">
        <text>(7R,8S)-7,8-diammoniononanoate + CO2 + ATP = (4R,5S)-dethiobiotin + ADP + phosphate + 3 H(+)</text>
        <dbReference type="Rhea" id="RHEA:15805"/>
        <dbReference type="ChEBI" id="CHEBI:15378"/>
        <dbReference type="ChEBI" id="CHEBI:16526"/>
        <dbReference type="ChEBI" id="CHEBI:30616"/>
        <dbReference type="ChEBI" id="CHEBI:43474"/>
        <dbReference type="ChEBI" id="CHEBI:149469"/>
        <dbReference type="ChEBI" id="CHEBI:149473"/>
        <dbReference type="ChEBI" id="CHEBI:456216"/>
        <dbReference type="EC" id="6.3.3.3"/>
    </reaction>
</comment>
<evidence type="ECO:0000313" key="10">
    <source>
        <dbReference type="Proteomes" id="UP000077857"/>
    </source>
</evidence>
<keyword evidence="2 8" id="KW-0436">Ligase</keyword>
<evidence type="ECO:0000256" key="4">
    <source>
        <dbReference type="ARBA" id="ARBA00022741"/>
    </source>
</evidence>
<dbReference type="GO" id="GO:0009102">
    <property type="term" value="P:biotin biosynthetic process"/>
    <property type="evidence" value="ECO:0007669"/>
    <property type="project" value="UniProtKB-UniRule"/>
</dbReference>
<keyword evidence="5 8" id="KW-0093">Biotin biosynthesis</keyword>
<dbReference type="GO" id="GO:0004141">
    <property type="term" value="F:dethiobiotin synthase activity"/>
    <property type="evidence" value="ECO:0007669"/>
    <property type="project" value="UniProtKB-UniRule"/>
</dbReference>
<organism evidence="9 10">
    <name type="scientific">Methylomonas koyamae</name>
    <dbReference type="NCBI Taxonomy" id="702114"/>
    <lineage>
        <taxon>Bacteria</taxon>
        <taxon>Pseudomonadati</taxon>
        <taxon>Pseudomonadota</taxon>
        <taxon>Gammaproteobacteria</taxon>
        <taxon>Methylococcales</taxon>
        <taxon>Methylococcaceae</taxon>
        <taxon>Methylomonas</taxon>
    </lineage>
</organism>
<feature type="binding site" evidence="8">
    <location>
        <begin position="203"/>
        <end position="205"/>
    </location>
    <ligand>
        <name>ATP</name>
        <dbReference type="ChEBI" id="CHEBI:30616"/>
    </ligand>
</feature>
<dbReference type="EC" id="6.3.3.3" evidence="8"/>
<dbReference type="CDD" id="cd03109">
    <property type="entry name" value="DTBS"/>
    <property type="match status" value="1"/>
</dbReference>
<feature type="binding site" evidence="8">
    <location>
        <position position="55"/>
    </location>
    <ligand>
        <name>Mg(2+)</name>
        <dbReference type="ChEBI" id="CHEBI:18420"/>
    </ligand>
</feature>
<name>A0A177N6S0_9GAMM</name>
<dbReference type="Pfam" id="PF13500">
    <property type="entry name" value="AAA_26"/>
    <property type="match status" value="1"/>
</dbReference>
<dbReference type="RefSeq" id="WP_064041710.1">
    <property type="nucleotide sequence ID" value="NZ_LUUJ01000105.1"/>
</dbReference>
<feature type="binding site" evidence="8">
    <location>
        <begin position="114"/>
        <end position="117"/>
    </location>
    <ligand>
        <name>ATP</name>
        <dbReference type="ChEBI" id="CHEBI:30616"/>
    </ligand>
</feature>
<dbReference type="Gene3D" id="3.40.50.300">
    <property type="entry name" value="P-loop containing nucleotide triphosphate hydrolases"/>
    <property type="match status" value="1"/>
</dbReference>
<feature type="binding site" evidence="8">
    <location>
        <position position="55"/>
    </location>
    <ligand>
        <name>ATP</name>
        <dbReference type="ChEBI" id="CHEBI:30616"/>
    </ligand>
</feature>
<proteinExistence type="inferred from homology"/>
<dbReference type="InterPro" id="IPR004472">
    <property type="entry name" value="DTB_synth_BioD"/>
</dbReference>
<sequence length="231" mass="24855">MKMAYFVTGTDTDIGKTWATAALLHRFRREGYSVAGMKPVAAGCERRGGKLQNQDALLLMQNASVAAEYDLVNPYAFEQPVSPHLACGGANVEPAIISAAFSALRQRAQVVLVEGAGGWYSPLSLALDNAGLARILGLPVLVVIGIRLGCLNHARLTLQAVAESGLRCAGWVAVQIVEHMPYFAENVAYLQAALPAQFLGVLPYSEAGDFEYLSSGLRLPTWQNIDLHQEN</sequence>
<protein>
    <recommendedName>
        <fullName evidence="8">ATP-dependent dethiobiotin synthetase BioD</fullName>
        <ecNumber evidence="8">6.3.3.3</ecNumber>
    </recommendedName>
    <alternativeName>
        <fullName evidence="8">DTB synthetase</fullName>
        <shortName evidence="8">DTBS</shortName>
    </alternativeName>
    <alternativeName>
        <fullName evidence="8">Dethiobiotin synthase</fullName>
    </alternativeName>
</protein>
<dbReference type="UniPathway" id="UPA00078">
    <property type="reaction ID" value="UER00161"/>
</dbReference>
<dbReference type="OrthoDB" id="9802097at2"/>
<accession>A0A177N6S0</accession>
<dbReference type="EMBL" id="LUUJ01000105">
    <property type="protein sequence ID" value="OAI12919.1"/>
    <property type="molecule type" value="Genomic_DNA"/>
</dbReference>
<comment type="subunit">
    <text evidence="8">Homodimer.</text>
</comment>
<evidence type="ECO:0000256" key="6">
    <source>
        <dbReference type="ARBA" id="ARBA00022840"/>
    </source>
</evidence>
<comment type="similarity">
    <text evidence="8">Belongs to the dethiobiotin synthetase family.</text>
</comment>
<dbReference type="FunFam" id="3.40.50.300:FF:000292">
    <property type="entry name" value="ATP-dependent dethiobiotin synthetase BioD"/>
    <property type="match status" value="1"/>
</dbReference>
<dbReference type="GO" id="GO:0000287">
    <property type="term" value="F:magnesium ion binding"/>
    <property type="evidence" value="ECO:0007669"/>
    <property type="project" value="UniProtKB-UniRule"/>
</dbReference>
<gene>
    <name evidence="8" type="primary">bioD</name>
    <name evidence="9" type="ORF">A1507_18495</name>
</gene>
<evidence type="ECO:0000256" key="3">
    <source>
        <dbReference type="ARBA" id="ARBA00022723"/>
    </source>
</evidence>
<dbReference type="PIRSF" id="PIRSF006755">
    <property type="entry name" value="DTB_synth"/>
    <property type="match status" value="1"/>
</dbReference>
<comment type="pathway">
    <text evidence="8">Cofactor biosynthesis; biotin biosynthesis; biotin from 7,8-diaminononanoate: step 1/2.</text>
</comment>
<evidence type="ECO:0000256" key="8">
    <source>
        <dbReference type="HAMAP-Rule" id="MF_00336"/>
    </source>
</evidence>
<dbReference type="GO" id="GO:0042803">
    <property type="term" value="F:protein homodimerization activity"/>
    <property type="evidence" value="ECO:0007669"/>
    <property type="project" value="UniProtKB-ARBA"/>
</dbReference>
<comment type="function">
    <text evidence="8">Catalyzes a mechanistically unusual reaction, the ATP-dependent insertion of CO2 between the N7 and N8 nitrogen atoms of 7,8-diaminopelargonic acid (DAPA, also called 7,8-diammoniononanoate) to form a ureido ring.</text>
</comment>
<dbReference type="HAMAP" id="MF_00336">
    <property type="entry name" value="BioD"/>
    <property type="match status" value="1"/>
</dbReference>
<dbReference type="GO" id="GO:0005524">
    <property type="term" value="F:ATP binding"/>
    <property type="evidence" value="ECO:0007669"/>
    <property type="project" value="UniProtKB-UniRule"/>
</dbReference>
<evidence type="ECO:0000256" key="2">
    <source>
        <dbReference type="ARBA" id="ARBA00022598"/>
    </source>
</evidence>
<dbReference type="Proteomes" id="UP000077857">
    <property type="component" value="Unassembled WGS sequence"/>
</dbReference>
<feature type="binding site" evidence="8">
    <location>
        <position position="114"/>
    </location>
    <ligand>
        <name>Mg(2+)</name>
        <dbReference type="ChEBI" id="CHEBI:18420"/>
    </ligand>
</feature>
<keyword evidence="4 8" id="KW-0547">Nucleotide-binding</keyword>
<evidence type="ECO:0000256" key="5">
    <source>
        <dbReference type="ARBA" id="ARBA00022756"/>
    </source>
</evidence>
<reference evidence="9 10" key="1">
    <citation type="submission" date="2016-03" db="EMBL/GenBank/DDBJ databases">
        <authorList>
            <person name="Ploux O."/>
        </authorList>
    </citation>
    <scope>NUCLEOTIDE SEQUENCE [LARGE SCALE GENOMIC DNA]</scope>
    <source>
        <strain evidence="9 10">R-45378</strain>
    </source>
</reference>
<dbReference type="AlphaFoldDB" id="A0A177N6S0"/>
<feature type="binding site" evidence="8">
    <location>
        <begin position="174"/>
        <end position="175"/>
    </location>
    <ligand>
        <name>ATP</name>
        <dbReference type="ChEBI" id="CHEBI:30616"/>
    </ligand>
</feature>
<dbReference type="GO" id="GO:0005829">
    <property type="term" value="C:cytosol"/>
    <property type="evidence" value="ECO:0007669"/>
    <property type="project" value="TreeGrafter"/>
</dbReference>
<comment type="caution">
    <text evidence="8">Lacks conserved residue(s) required for the propagation of feature annotation.</text>
</comment>
<dbReference type="SUPFAM" id="SSF52540">
    <property type="entry name" value="P-loop containing nucleoside triphosphate hydrolases"/>
    <property type="match status" value="1"/>
</dbReference>
<feature type="binding site" evidence="8">
    <location>
        <position position="17"/>
    </location>
    <ligand>
        <name>Mg(2+)</name>
        <dbReference type="ChEBI" id="CHEBI:18420"/>
    </ligand>
</feature>
<dbReference type="NCBIfam" id="TIGR00347">
    <property type="entry name" value="bioD"/>
    <property type="match status" value="1"/>
</dbReference>
<dbReference type="PANTHER" id="PTHR43210:SF5">
    <property type="entry name" value="DETHIOBIOTIN SYNTHETASE"/>
    <property type="match status" value="1"/>
</dbReference>
<evidence type="ECO:0000313" key="9">
    <source>
        <dbReference type="EMBL" id="OAI12919.1"/>
    </source>
</evidence>
<comment type="caution">
    <text evidence="9">The sequence shown here is derived from an EMBL/GenBank/DDBJ whole genome shotgun (WGS) entry which is preliminary data.</text>
</comment>
<keyword evidence="6 8" id="KW-0067">ATP-binding</keyword>
<evidence type="ECO:0000256" key="7">
    <source>
        <dbReference type="ARBA" id="ARBA00022842"/>
    </source>
</evidence>
<evidence type="ECO:0000256" key="1">
    <source>
        <dbReference type="ARBA" id="ARBA00022490"/>
    </source>
</evidence>
<keyword evidence="1 8" id="KW-0963">Cytoplasm</keyword>
<keyword evidence="3 8" id="KW-0479">Metal-binding</keyword>
<comment type="cofactor">
    <cofactor evidence="8">
        <name>Mg(2+)</name>
        <dbReference type="ChEBI" id="CHEBI:18420"/>
    </cofactor>
</comment>
<feature type="active site" evidence="8">
    <location>
        <position position="38"/>
    </location>
</feature>
<dbReference type="PANTHER" id="PTHR43210">
    <property type="entry name" value="DETHIOBIOTIN SYNTHETASE"/>
    <property type="match status" value="1"/>
</dbReference>